<proteinExistence type="predicted"/>
<sequence>MTGAKKMIDRPEETAGKGVKVTLRASGAVRLIEARNTRISAGSSWRLDAGNNNLDEFVITFNQQQPNLGSYQLGANSEVSVSFSQDSPEGGELHSLEEGVLELRAVSSMSPLKFEGKFHGKNNTHDFSLEDGEFLFQE</sequence>
<reference evidence="1 2" key="1">
    <citation type="submission" date="2016-10" db="EMBL/GenBank/DDBJ databases">
        <title>Comparative genome analysis of multiple Pseudomonas spp. focuses on biocontrol and plant growth promoting traits.</title>
        <authorList>
            <person name="Tao X.-Y."/>
            <person name="Taylor C.G."/>
        </authorList>
    </citation>
    <scope>NUCLEOTIDE SEQUENCE [LARGE SCALE GENOMIC DNA]</scope>
    <source>
        <strain evidence="1 2">24D3</strain>
    </source>
</reference>
<name>A0A423KY70_PSEFL</name>
<dbReference type="AlphaFoldDB" id="A0A423KY70"/>
<dbReference type="Proteomes" id="UP000285757">
    <property type="component" value="Unassembled WGS sequence"/>
</dbReference>
<gene>
    <name evidence="1" type="ORF">BK671_26545</name>
</gene>
<comment type="caution">
    <text evidence="1">The sequence shown here is derived from an EMBL/GenBank/DDBJ whole genome shotgun (WGS) entry which is preliminary data.</text>
</comment>
<dbReference type="EMBL" id="MOBU01000031">
    <property type="protein sequence ID" value="RON60982.1"/>
    <property type="molecule type" value="Genomic_DNA"/>
</dbReference>
<evidence type="ECO:0000313" key="2">
    <source>
        <dbReference type="Proteomes" id="UP000285757"/>
    </source>
</evidence>
<accession>A0A423KY70</accession>
<evidence type="ECO:0000313" key="1">
    <source>
        <dbReference type="EMBL" id="RON60982.1"/>
    </source>
</evidence>
<organism evidence="1 2">
    <name type="scientific">Pseudomonas fluorescens</name>
    <dbReference type="NCBI Taxonomy" id="294"/>
    <lineage>
        <taxon>Bacteria</taxon>
        <taxon>Pseudomonadati</taxon>
        <taxon>Pseudomonadota</taxon>
        <taxon>Gammaproteobacteria</taxon>
        <taxon>Pseudomonadales</taxon>
        <taxon>Pseudomonadaceae</taxon>
        <taxon>Pseudomonas</taxon>
    </lineage>
</organism>
<protein>
    <submittedName>
        <fullName evidence="1">Uncharacterized protein</fullName>
    </submittedName>
</protein>